<organism evidence="1 2">
    <name type="scientific">Holotrichia oblita</name>
    <name type="common">Chafer beetle</name>
    <dbReference type="NCBI Taxonomy" id="644536"/>
    <lineage>
        <taxon>Eukaryota</taxon>
        <taxon>Metazoa</taxon>
        <taxon>Ecdysozoa</taxon>
        <taxon>Arthropoda</taxon>
        <taxon>Hexapoda</taxon>
        <taxon>Insecta</taxon>
        <taxon>Pterygota</taxon>
        <taxon>Neoptera</taxon>
        <taxon>Endopterygota</taxon>
        <taxon>Coleoptera</taxon>
        <taxon>Polyphaga</taxon>
        <taxon>Scarabaeiformia</taxon>
        <taxon>Scarabaeidae</taxon>
        <taxon>Melolonthinae</taxon>
        <taxon>Holotrichia</taxon>
    </lineage>
</organism>
<protein>
    <submittedName>
        <fullName evidence="1">Receptor-type tyrosine-protein phosphatase</fullName>
    </submittedName>
</protein>
<name>A0ACB9TF25_HOLOL</name>
<dbReference type="Proteomes" id="UP001056778">
    <property type="component" value="Chromosome 3"/>
</dbReference>
<evidence type="ECO:0000313" key="2">
    <source>
        <dbReference type="Proteomes" id="UP001056778"/>
    </source>
</evidence>
<accession>A0ACB9TF25</accession>
<gene>
    <name evidence="1" type="ORF">MML48_3g00018755</name>
</gene>
<keyword evidence="2" id="KW-1185">Reference proteome</keyword>
<keyword evidence="1" id="KW-0675">Receptor</keyword>
<comment type="caution">
    <text evidence="1">The sequence shown here is derived from an EMBL/GenBank/DDBJ whole genome shotgun (WGS) entry which is preliminary data.</text>
</comment>
<dbReference type="EMBL" id="CM043017">
    <property type="protein sequence ID" value="KAI4465378.1"/>
    <property type="molecule type" value="Genomic_DNA"/>
</dbReference>
<sequence length="116" mass="13390">MQKFIFIAELGLLKAEVYAGMKNRTYNVEITLDVDGQIKEGSCTYPRGQFVCHHMAATCLYGHEQISVTDVQCQWTVRRSIDRVTQTVEASLNVKRHRSADRNLTDEEIKEFHEKL</sequence>
<proteinExistence type="predicted"/>
<reference evidence="1" key="1">
    <citation type="submission" date="2022-04" db="EMBL/GenBank/DDBJ databases">
        <title>Chromosome-scale genome assembly of Holotrichia oblita Faldermann.</title>
        <authorList>
            <person name="Rongchong L."/>
        </authorList>
    </citation>
    <scope>NUCLEOTIDE SEQUENCE</scope>
    <source>
        <strain evidence="1">81SQS9</strain>
    </source>
</reference>
<evidence type="ECO:0000313" key="1">
    <source>
        <dbReference type="EMBL" id="KAI4465378.1"/>
    </source>
</evidence>